<feature type="compositionally biased region" description="Basic and acidic residues" evidence="1">
    <location>
        <begin position="279"/>
        <end position="298"/>
    </location>
</feature>
<dbReference type="AlphaFoldDB" id="A0A8T0GC45"/>
<dbReference type="Pfam" id="PF02204">
    <property type="entry name" value="VPS9"/>
    <property type="match status" value="1"/>
</dbReference>
<dbReference type="GO" id="GO:0031267">
    <property type="term" value="F:small GTPase binding"/>
    <property type="evidence" value="ECO:0007669"/>
    <property type="project" value="TreeGrafter"/>
</dbReference>
<feature type="domain" description="VPS9" evidence="2">
    <location>
        <begin position="108"/>
        <end position="251"/>
    </location>
</feature>
<dbReference type="EMBL" id="CM026433">
    <property type="protein sequence ID" value="KAG0555417.1"/>
    <property type="molecule type" value="Genomic_DNA"/>
</dbReference>
<dbReference type="Proteomes" id="UP000822688">
    <property type="component" value="Chromosome 12"/>
</dbReference>
<dbReference type="PROSITE" id="PS51205">
    <property type="entry name" value="VPS9"/>
    <property type="match status" value="1"/>
</dbReference>
<organism evidence="3 4">
    <name type="scientific">Ceratodon purpureus</name>
    <name type="common">Fire moss</name>
    <name type="synonym">Dicranum purpureum</name>
    <dbReference type="NCBI Taxonomy" id="3225"/>
    <lineage>
        <taxon>Eukaryota</taxon>
        <taxon>Viridiplantae</taxon>
        <taxon>Streptophyta</taxon>
        <taxon>Embryophyta</taxon>
        <taxon>Bryophyta</taxon>
        <taxon>Bryophytina</taxon>
        <taxon>Bryopsida</taxon>
        <taxon>Dicranidae</taxon>
        <taxon>Pseudoditrichales</taxon>
        <taxon>Ditrichaceae</taxon>
        <taxon>Ceratodon</taxon>
    </lineage>
</organism>
<dbReference type="GO" id="GO:0005085">
    <property type="term" value="F:guanyl-nucleotide exchange factor activity"/>
    <property type="evidence" value="ECO:0007669"/>
    <property type="project" value="InterPro"/>
</dbReference>
<dbReference type="EMBL" id="CM026433">
    <property type="protein sequence ID" value="KAG0555415.1"/>
    <property type="molecule type" value="Genomic_DNA"/>
</dbReference>
<feature type="region of interest" description="Disordered" evidence="1">
    <location>
        <begin position="519"/>
        <end position="564"/>
    </location>
</feature>
<dbReference type="FunFam" id="1.20.1050.80:FF:000007">
    <property type="entry name" value="Vacuolar protein sorting-associated protein 9A"/>
    <property type="match status" value="1"/>
</dbReference>
<keyword evidence="4" id="KW-1185">Reference proteome</keyword>
<dbReference type="Gene3D" id="1.20.1050.80">
    <property type="entry name" value="VPS9 domain"/>
    <property type="match status" value="1"/>
</dbReference>
<dbReference type="SUPFAM" id="SSF109993">
    <property type="entry name" value="VPS9 domain"/>
    <property type="match status" value="1"/>
</dbReference>
<dbReference type="EMBL" id="CM026433">
    <property type="protein sequence ID" value="KAG0555418.1"/>
    <property type="molecule type" value="Genomic_DNA"/>
</dbReference>
<dbReference type="GO" id="GO:0016192">
    <property type="term" value="P:vesicle-mediated transport"/>
    <property type="evidence" value="ECO:0007669"/>
    <property type="project" value="InterPro"/>
</dbReference>
<dbReference type="InterPro" id="IPR041545">
    <property type="entry name" value="DUF5601"/>
</dbReference>
<dbReference type="InterPro" id="IPR003123">
    <property type="entry name" value="VPS9"/>
</dbReference>
<dbReference type="InterPro" id="IPR045046">
    <property type="entry name" value="Vps9-like"/>
</dbReference>
<protein>
    <recommendedName>
        <fullName evidence="2">VPS9 domain-containing protein</fullName>
    </recommendedName>
</protein>
<dbReference type="GO" id="GO:0005829">
    <property type="term" value="C:cytosol"/>
    <property type="evidence" value="ECO:0007669"/>
    <property type="project" value="TreeGrafter"/>
</dbReference>
<proteinExistence type="predicted"/>
<name>A0A8T0GC45_CERPU</name>
<dbReference type="GO" id="GO:0030139">
    <property type="term" value="C:endocytic vesicle"/>
    <property type="evidence" value="ECO:0007669"/>
    <property type="project" value="TreeGrafter"/>
</dbReference>
<dbReference type="Pfam" id="PF18151">
    <property type="entry name" value="DUF5601"/>
    <property type="match status" value="1"/>
</dbReference>
<dbReference type="Gene3D" id="1.10.246.120">
    <property type="match status" value="1"/>
</dbReference>
<dbReference type="PANTHER" id="PTHR23101">
    <property type="entry name" value="RAB GDP/GTP EXCHANGE FACTOR"/>
    <property type="match status" value="1"/>
</dbReference>
<reference evidence="3" key="1">
    <citation type="submission" date="2020-06" db="EMBL/GenBank/DDBJ databases">
        <title>WGS assembly of Ceratodon purpureus strain R40.</title>
        <authorList>
            <person name="Carey S.B."/>
            <person name="Jenkins J."/>
            <person name="Shu S."/>
            <person name="Lovell J.T."/>
            <person name="Sreedasyam A."/>
            <person name="Maumus F."/>
            <person name="Tiley G.P."/>
            <person name="Fernandez-Pozo N."/>
            <person name="Barry K."/>
            <person name="Chen C."/>
            <person name="Wang M."/>
            <person name="Lipzen A."/>
            <person name="Daum C."/>
            <person name="Saski C.A."/>
            <person name="Payton A.C."/>
            <person name="Mcbreen J.C."/>
            <person name="Conrad R.E."/>
            <person name="Kollar L.M."/>
            <person name="Olsson S."/>
            <person name="Huttunen S."/>
            <person name="Landis J.B."/>
            <person name="Wickett N.J."/>
            <person name="Johnson M.G."/>
            <person name="Rensing S.A."/>
            <person name="Grimwood J."/>
            <person name="Schmutz J."/>
            <person name="Mcdaniel S.F."/>
        </authorList>
    </citation>
    <scope>NUCLEOTIDE SEQUENCE</scope>
    <source>
        <strain evidence="3">R40</strain>
    </source>
</reference>
<feature type="region of interest" description="Disordered" evidence="1">
    <location>
        <begin position="441"/>
        <end position="470"/>
    </location>
</feature>
<dbReference type="InterPro" id="IPR037191">
    <property type="entry name" value="VPS9_dom_sf"/>
</dbReference>
<sequence length="564" mass="62457">MENVDMFNAATAPLTFHDFLDRMRHPQAVDLVKSIKSFIVDFMNRTPDAVKDSESVQAFLTTTEGAFEAHPLFVNATDEELDSAGEGLEKYLMTKLFSRAFSPFPEEVEHDQRLSEKMAMLQQFIRPEHLDIPPNFHESSWLLAQKELQKINTYKAPRDKVVCILNCCRVINNLLLNVSIGSKDNPPGADDFLPVLIYVVIKANPPQLHSNLLYINRYRHQSRLVSEAAYFYTNLVSAEHFIDNLEATSLSMDSSEFEKQMQSARALLDVNLSAQPSVTERHPPISEGRALKSDEHVSPRVSKQPVNKVEPGPGLSVQREDQVESRVLPVESAALAASAGSVPVSPKDGTSEKESMTVAKLETSGLPAVLEADKSGQLARDYPYLYACAGDLRVKDVEGLLSDYKEIVLKYVALCKAVEVEGTRSATGVRRVSSPLIDLREASGTSQTAGEIRRTKESNSPIDRLALGEDQAVGKEELRDVKTTEGVQDLFEGMSLLNSSTANNSHSPSFRDMAIQGHSLDESPRETDDQGSRGHGEEARRSDEHIVAEDRGDATREVIKFQDS</sequence>
<dbReference type="SMART" id="SM00167">
    <property type="entry name" value="VPS9"/>
    <property type="match status" value="1"/>
</dbReference>
<feature type="region of interest" description="Disordered" evidence="1">
    <location>
        <begin position="275"/>
        <end position="323"/>
    </location>
</feature>
<evidence type="ECO:0000313" key="3">
    <source>
        <dbReference type="EMBL" id="KAG0555418.1"/>
    </source>
</evidence>
<comment type="caution">
    <text evidence="3">The sequence shown here is derived from an EMBL/GenBank/DDBJ whole genome shotgun (WGS) entry which is preliminary data.</text>
</comment>
<evidence type="ECO:0000256" key="1">
    <source>
        <dbReference type="SAM" id="MobiDB-lite"/>
    </source>
</evidence>
<evidence type="ECO:0000259" key="2">
    <source>
        <dbReference type="PROSITE" id="PS51205"/>
    </source>
</evidence>
<evidence type="ECO:0000313" key="4">
    <source>
        <dbReference type="Proteomes" id="UP000822688"/>
    </source>
</evidence>
<accession>A0A8T0GC45</accession>
<gene>
    <name evidence="3" type="ORF">KC19_12G167800</name>
</gene>
<dbReference type="EMBL" id="CM026433">
    <property type="protein sequence ID" value="KAG0555416.1"/>
    <property type="molecule type" value="Genomic_DNA"/>
</dbReference>
<dbReference type="PANTHER" id="PTHR23101:SF25">
    <property type="entry name" value="GTPASE-ACTIVATING PROTEIN AND VPS9 DOMAIN-CONTAINING PROTEIN 1"/>
    <property type="match status" value="1"/>
</dbReference>